<organism evidence="2 3">
    <name type="scientific">Penicilliopsis zonata CBS 506.65</name>
    <dbReference type="NCBI Taxonomy" id="1073090"/>
    <lineage>
        <taxon>Eukaryota</taxon>
        <taxon>Fungi</taxon>
        <taxon>Dikarya</taxon>
        <taxon>Ascomycota</taxon>
        <taxon>Pezizomycotina</taxon>
        <taxon>Eurotiomycetes</taxon>
        <taxon>Eurotiomycetidae</taxon>
        <taxon>Eurotiales</taxon>
        <taxon>Aspergillaceae</taxon>
        <taxon>Penicilliopsis</taxon>
    </lineage>
</organism>
<proteinExistence type="predicted"/>
<dbReference type="OrthoDB" id="3549294at2759"/>
<feature type="compositionally biased region" description="Acidic residues" evidence="1">
    <location>
        <begin position="32"/>
        <end position="42"/>
    </location>
</feature>
<protein>
    <submittedName>
        <fullName evidence="2">Uncharacterized protein</fullName>
    </submittedName>
</protein>
<feature type="region of interest" description="Disordered" evidence="1">
    <location>
        <begin position="1"/>
        <end position="45"/>
    </location>
</feature>
<dbReference type="Proteomes" id="UP000184188">
    <property type="component" value="Unassembled WGS sequence"/>
</dbReference>
<gene>
    <name evidence="2" type="ORF">ASPZODRAFT_151470</name>
</gene>
<evidence type="ECO:0000256" key="1">
    <source>
        <dbReference type="SAM" id="MobiDB-lite"/>
    </source>
</evidence>
<reference evidence="3" key="1">
    <citation type="journal article" date="2017" name="Genome Biol.">
        <title>Comparative genomics reveals high biological diversity and specific adaptations in the industrially and medically important fungal genus Aspergillus.</title>
        <authorList>
            <person name="de Vries R.P."/>
            <person name="Riley R."/>
            <person name="Wiebenga A."/>
            <person name="Aguilar-Osorio G."/>
            <person name="Amillis S."/>
            <person name="Uchima C.A."/>
            <person name="Anderluh G."/>
            <person name="Asadollahi M."/>
            <person name="Askin M."/>
            <person name="Barry K."/>
            <person name="Battaglia E."/>
            <person name="Bayram O."/>
            <person name="Benocci T."/>
            <person name="Braus-Stromeyer S.A."/>
            <person name="Caldana C."/>
            <person name="Canovas D."/>
            <person name="Cerqueira G.C."/>
            <person name="Chen F."/>
            <person name="Chen W."/>
            <person name="Choi C."/>
            <person name="Clum A."/>
            <person name="Dos Santos R.A."/>
            <person name="Damasio A.R."/>
            <person name="Diallinas G."/>
            <person name="Emri T."/>
            <person name="Fekete E."/>
            <person name="Flipphi M."/>
            <person name="Freyberg S."/>
            <person name="Gallo A."/>
            <person name="Gournas C."/>
            <person name="Habgood R."/>
            <person name="Hainaut M."/>
            <person name="Harispe M.L."/>
            <person name="Henrissat B."/>
            <person name="Hilden K.S."/>
            <person name="Hope R."/>
            <person name="Hossain A."/>
            <person name="Karabika E."/>
            <person name="Karaffa L."/>
            <person name="Karanyi Z."/>
            <person name="Krasevec N."/>
            <person name="Kuo A."/>
            <person name="Kusch H."/>
            <person name="LaButti K."/>
            <person name="Lagendijk E.L."/>
            <person name="Lapidus A."/>
            <person name="Levasseur A."/>
            <person name="Lindquist E."/>
            <person name="Lipzen A."/>
            <person name="Logrieco A.F."/>
            <person name="MacCabe A."/>
            <person name="Maekelae M.R."/>
            <person name="Malavazi I."/>
            <person name="Melin P."/>
            <person name="Meyer V."/>
            <person name="Mielnichuk N."/>
            <person name="Miskei M."/>
            <person name="Molnar A.P."/>
            <person name="Mule G."/>
            <person name="Ngan C.Y."/>
            <person name="Orejas M."/>
            <person name="Orosz E."/>
            <person name="Ouedraogo J.P."/>
            <person name="Overkamp K.M."/>
            <person name="Park H.-S."/>
            <person name="Perrone G."/>
            <person name="Piumi F."/>
            <person name="Punt P.J."/>
            <person name="Ram A.F."/>
            <person name="Ramon A."/>
            <person name="Rauscher S."/>
            <person name="Record E."/>
            <person name="Riano-Pachon D.M."/>
            <person name="Robert V."/>
            <person name="Roehrig J."/>
            <person name="Ruller R."/>
            <person name="Salamov A."/>
            <person name="Salih N.S."/>
            <person name="Samson R.A."/>
            <person name="Sandor E."/>
            <person name="Sanguinetti M."/>
            <person name="Schuetze T."/>
            <person name="Sepcic K."/>
            <person name="Shelest E."/>
            <person name="Sherlock G."/>
            <person name="Sophianopoulou V."/>
            <person name="Squina F.M."/>
            <person name="Sun H."/>
            <person name="Susca A."/>
            <person name="Todd R.B."/>
            <person name="Tsang A."/>
            <person name="Unkles S.E."/>
            <person name="van de Wiele N."/>
            <person name="van Rossen-Uffink D."/>
            <person name="Oliveira J.V."/>
            <person name="Vesth T.C."/>
            <person name="Visser J."/>
            <person name="Yu J.-H."/>
            <person name="Zhou M."/>
            <person name="Andersen M.R."/>
            <person name="Archer D.B."/>
            <person name="Baker S.E."/>
            <person name="Benoit I."/>
            <person name="Brakhage A.A."/>
            <person name="Braus G.H."/>
            <person name="Fischer R."/>
            <person name="Frisvad J.C."/>
            <person name="Goldman G.H."/>
            <person name="Houbraken J."/>
            <person name="Oakley B."/>
            <person name="Pocsi I."/>
            <person name="Scazzocchio C."/>
            <person name="Seiboth B."/>
            <person name="vanKuyk P.A."/>
            <person name="Wortman J."/>
            <person name="Dyer P.S."/>
            <person name="Grigoriev I.V."/>
        </authorList>
    </citation>
    <scope>NUCLEOTIDE SEQUENCE [LARGE SCALE GENOMIC DNA]</scope>
    <source>
        <strain evidence="3">CBS 506.65</strain>
    </source>
</reference>
<accession>A0A1L9SIA3</accession>
<dbReference type="STRING" id="1073090.A0A1L9SIA3"/>
<dbReference type="VEuPathDB" id="FungiDB:ASPZODRAFT_151470"/>
<sequence>MASCTEAGRVSISADSPSREERFSDDKSGGGSDEEEYDEEWFPGDGICPSPSQFTACCNSSFDTWKKATATSPDILQSPPAFYIQAFLKLLANVPSFFHHPPENINIAGGPRSPLVLRSSFRLEIADESDCVDCWKTFDYFQCLGFVSPVTYKVAKEAQCNGLPSLNLHAGYLCSIILAWSYIISARWVEILQRAGWNSLMIHSQDAETIDSFWNMVLQRHWLARLKTDRGIFYSPWMMSDGAVRPAGSSDNLAQNPLNSTLAFDILLNFCISESLEFEFIIGLASVLMFTSRNAPPPKLAPPTSSVLDKCIFLSSTQDALDSLLCSAFFNPSVPCNLLGANSLGIKRALYPSGIEFHKLLSAVTSQTPHLSLLWVSVICTGQAGSIIRLALDRLPPLCLAAAFWTKTIQSFLQVVYQEIPDGSSVSRAREFQTSYLCRAETSIPWTPSPPFGSTSIDNLSLEVREHIGHNHRPRSWRIDWILESGERIPASPQHQINLPSCAIHPDGSDEGCEEPQILDREAADEQSRSATSRLFNWHRTYDDGIWLEDGTQNIEKTRRIHLHPWIVDPFHDSGWEEPVETSSEVDPEAILK</sequence>
<evidence type="ECO:0000313" key="3">
    <source>
        <dbReference type="Proteomes" id="UP000184188"/>
    </source>
</evidence>
<evidence type="ECO:0000313" key="2">
    <source>
        <dbReference type="EMBL" id="OJJ46846.1"/>
    </source>
</evidence>
<dbReference type="GeneID" id="34612202"/>
<dbReference type="RefSeq" id="XP_022581356.1">
    <property type="nucleotide sequence ID" value="XM_022725737.1"/>
</dbReference>
<feature type="region of interest" description="Disordered" evidence="1">
    <location>
        <begin position="574"/>
        <end position="593"/>
    </location>
</feature>
<feature type="compositionally biased region" description="Acidic residues" evidence="1">
    <location>
        <begin position="576"/>
        <end position="593"/>
    </location>
</feature>
<keyword evidence="3" id="KW-1185">Reference proteome</keyword>
<name>A0A1L9SIA3_9EURO</name>
<dbReference type="EMBL" id="KV878341">
    <property type="protein sequence ID" value="OJJ46846.1"/>
    <property type="molecule type" value="Genomic_DNA"/>
</dbReference>
<dbReference type="AlphaFoldDB" id="A0A1L9SIA3"/>
<feature type="compositionally biased region" description="Basic and acidic residues" evidence="1">
    <location>
        <begin position="17"/>
        <end position="28"/>
    </location>
</feature>